<evidence type="ECO:0000313" key="2">
    <source>
        <dbReference type="EMBL" id="MBC8563534.1"/>
    </source>
</evidence>
<dbReference type="PROSITE" id="PS50075">
    <property type="entry name" value="CARRIER"/>
    <property type="match status" value="1"/>
</dbReference>
<dbReference type="RefSeq" id="WP_249298554.1">
    <property type="nucleotide sequence ID" value="NZ_JACRSX010000024.1"/>
</dbReference>
<feature type="domain" description="Carrier" evidence="1">
    <location>
        <begin position="1"/>
        <end position="80"/>
    </location>
</feature>
<dbReference type="SUPFAM" id="SSF47336">
    <property type="entry name" value="ACP-like"/>
    <property type="match status" value="1"/>
</dbReference>
<comment type="caution">
    <text evidence="2">The sequence shown here is derived from an EMBL/GenBank/DDBJ whole genome shotgun (WGS) entry which is preliminary data.</text>
</comment>
<name>A0ABR7N4I3_9FIRM</name>
<gene>
    <name evidence="2" type="ORF">H8704_13035</name>
</gene>
<accession>A0ABR7N4I3</accession>
<dbReference type="InterPro" id="IPR009081">
    <property type="entry name" value="PP-bd_ACP"/>
</dbReference>
<evidence type="ECO:0000259" key="1">
    <source>
        <dbReference type="PROSITE" id="PS50075"/>
    </source>
</evidence>
<dbReference type="Gene3D" id="1.10.1200.10">
    <property type="entry name" value="ACP-like"/>
    <property type="match status" value="1"/>
</dbReference>
<organism evidence="2 3">
    <name type="scientific">Jutongia huaianensis</name>
    <dbReference type="NCBI Taxonomy" id="2763668"/>
    <lineage>
        <taxon>Bacteria</taxon>
        <taxon>Bacillati</taxon>
        <taxon>Bacillota</taxon>
        <taxon>Clostridia</taxon>
        <taxon>Lachnospirales</taxon>
        <taxon>Lachnospiraceae</taxon>
        <taxon>Jutongia</taxon>
    </lineage>
</organism>
<dbReference type="EMBL" id="JACRSX010000024">
    <property type="protein sequence ID" value="MBC8563534.1"/>
    <property type="molecule type" value="Genomic_DNA"/>
</dbReference>
<sequence length="90" mass="10576">MISWKEVQTLIKSELKEMGKEIDVCKESRLIEDLELDSIALMDLFCKIEEQFGVDFTDLEDFGNRFNVCVSLWEGINELVEKKHFEDTKL</sequence>
<proteinExistence type="predicted"/>
<dbReference type="InterPro" id="IPR036736">
    <property type="entry name" value="ACP-like_sf"/>
</dbReference>
<protein>
    <recommendedName>
        <fullName evidence="1">Carrier domain-containing protein</fullName>
    </recommendedName>
</protein>
<dbReference type="Pfam" id="PF00550">
    <property type="entry name" value="PP-binding"/>
    <property type="match status" value="1"/>
</dbReference>
<dbReference type="Proteomes" id="UP000606193">
    <property type="component" value="Unassembled WGS sequence"/>
</dbReference>
<keyword evidence="3" id="KW-1185">Reference proteome</keyword>
<evidence type="ECO:0000313" key="3">
    <source>
        <dbReference type="Proteomes" id="UP000606193"/>
    </source>
</evidence>
<reference evidence="2 3" key="1">
    <citation type="submission" date="2020-08" db="EMBL/GenBank/DDBJ databases">
        <title>Genome public.</title>
        <authorList>
            <person name="Liu C."/>
            <person name="Sun Q."/>
        </authorList>
    </citation>
    <scope>NUCLEOTIDE SEQUENCE [LARGE SCALE GENOMIC DNA]</scope>
    <source>
        <strain evidence="2 3">NSJ-37</strain>
    </source>
</reference>